<reference evidence="1" key="1">
    <citation type="journal article" date="2014" name="Front. Microbiol.">
        <title>High frequency of phylogenetically diverse reductive dehalogenase-homologous genes in deep subseafloor sedimentary metagenomes.</title>
        <authorList>
            <person name="Kawai M."/>
            <person name="Futagami T."/>
            <person name="Toyoda A."/>
            <person name="Takaki Y."/>
            <person name="Nishi S."/>
            <person name="Hori S."/>
            <person name="Arai W."/>
            <person name="Tsubouchi T."/>
            <person name="Morono Y."/>
            <person name="Uchiyama I."/>
            <person name="Ito T."/>
            <person name="Fujiyama A."/>
            <person name="Inagaki F."/>
            <person name="Takami H."/>
        </authorList>
    </citation>
    <scope>NUCLEOTIDE SEQUENCE</scope>
    <source>
        <strain evidence="1">Expedition CK06-06</strain>
    </source>
</reference>
<name>X0VPY1_9ZZZZ</name>
<protein>
    <submittedName>
        <fullName evidence="1">Uncharacterized protein</fullName>
    </submittedName>
</protein>
<evidence type="ECO:0000313" key="1">
    <source>
        <dbReference type="EMBL" id="GAG14508.1"/>
    </source>
</evidence>
<sequence length="32" mass="3682">MFFCTFFRGGPKKFSCLSFSAVTFALKIKVWS</sequence>
<proteinExistence type="predicted"/>
<organism evidence="1">
    <name type="scientific">marine sediment metagenome</name>
    <dbReference type="NCBI Taxonomy" id="412755"/>
    <lineage>
        <taxon>unclassified sequences</taxon>
        <taxon>metagenomes</taxon>
        <taxon>ecological metagenomes</taxon>
    </lineage>
</organism>
<gene>
    <name evidence="1" type="ORF">S01H1_55800</name>
</gene>
<comment type="caution">
    <text evidence="1">The sequence shown here is derived from an EMBL/GenBank/DDBJ whole genome shotgun (WGS) entry which is preliminary data.</text>
</comment>
<feature type="non-terminal residue" evidence="1">
    <location>
        <position position="32"/>
    </location>
</feature>
<dbReference type="AlphaFoldDB" id="X0VPY1"/>
<dbReference type="EMBL" id="BARS01036288">
    <property type="protein sequence ID" value="GAG14508.1"/>
    <property type="molecule type" value="Genomic_DNA"/>
</dbReference>
<accession>X0VPY1</accession>